<dbReference type="InterPro" id="IPR027417">
    <property type="entry name" value="P-loop_NTPase"/>
</dbReference>
<organism evidence="7 8">
    <name type="scientific">Bacillus salipaludis</name>
    <dbReference type="NCBI Taxonomy" id="2547811"/>
    <lineage>
        <taxon>Bacteria</taxon>
        <taxon>Bacillati</taxon>
        <taxon>Bacillota</taxon>
        <taxon>Bacilli</taxon>
        <taxon>Bacillales</taxon>
        <taxon>Bacillaceae</taxon>
        <taxon>Bacillus</taxon>
    </lineage>
</organism>
<reference evidence="6" key="2">
    <citation type="submission" date="2023-08" db="EMBL/GenBank/DDBJ databases">
        <title>Nitrogen cycling bacteria in agricultural field soils.</title>
        <authorList>
            <person name="Jang J."/>
        </authorList>
    </citation>
    <scope>NUCLEOTIDE SEQUENCE</scope>
    <source>
        <strain evidence="6">PS3-36</strain>
    </source>
</reference>
<sequence length="1045" mass="119353">MKPIKLTMQAFGPYAGSESIDFKELGNRTMFVISGKTGSGKTTIFDAISYAIYGKASGEDRNGPELRSQFASDELLTEVSLDFSLRNKRYSITRMPQQLKKKEKGDGYTQIGAKAELFMVDETGEKKLIASKVSDVEEKIKEIMLIDSNQFRQILMIPQGEFRKLLTSDSKDKEVILQRLFHTQVYKLVEEKLKNEAVELKKSVEEQVKARNEAIHRIHAVTNEELREYVEAGSENDTIILPILLKEIAGMAEELKKLEQVVKEKIQEQDGRKAQLFEAEAILKQLETKEKLRIRKNELEAKGDTFAGKEKQVEKARKAALLAKQEELCHRLKRQMDEAKDSVTAIQTEIEKLSTLIQQSERKVQAELEREGERQAAQEEINHLVHMKEDVYSFATLDKEKRHIENQLKLKQEEQQKTEKKLAHLEEQFKSLSQQKAEIEKGQIAFAENKGQLDRLQSEIERLMKYETTLVLHQKAENNLKVVKGRYENTSARYLDAKTYLETLENKWIHGQAALLAAKLHEGEACPVCGSEHHPSPAPFHEDSIPNEQDLKAAKDQVTLLEKDKSKDESSYYERLSEEKRQREALDEILKEIHFYRADFTENDLNDVKSEVTFEKERLDRVQKNLGEQIKLLGQVQENLEKAETGKTALQNALQQLANEVMDLRVRFTAKNTDLTRMMKSIPENLRTEAEYEKALTGAKKLHESLLQQFEAAKQQLQVVKERHSAESARLVDAEKILTAKAAELDTERAAFLNQLSVQGFEKWGDYSAAKLSDGEIQAIEMEIRGYREDVRSVTDQFEQLQGLLKDVKTPDVAAIREDLEKLVQVVDQLNHDRTDFIMKKRDNEEIYQRIVGLNEQMKVLEERHKLIGHLADISSGKNTFRITFERFVLAAFLDDILREANVRLRRMTSGRFHLSRKTDRSKGNVQSGLELLVFDQYTGQERHVKTLSGGESFKAALSLALGLADVVQNYAGGVSLETMFIDEGFGTLDPESLDQAIEALIDIQSSGRLVGIISHVPELKERIDARLEVIAGQTGSRTEFVFMN</sequence>
<proteinExistence type="inferred from homology"/>
<reference evidence="7 8" key="1">
    <citation type="submission" date="2019-03" db="EMBL/GenBank/DDBJ databases">
        <title>Bacillus niacini sp. nov. a Nicotinate-Metabolizing Mesophile Isolated from Soil.</title>
        <authorList>
            <person name="Zhang G."/>
        </authorList>
    </citation>
    <scope>NUCLEOTIDE SEQUENCE [LARGE SCALE GENOMIC DNA]</scope>
    <source>
        <strain evidence="7 8">WN066</strain>
    </source>
</reference>
<dbReference type="PANTHER" id="PTHR32114:SF2">
    <property type="entry name" value="ABC TRANSPORTER ABCH.3"/>
    <property type="match status" value="1"/>
</dbReference>
<dbReference type="PANTHER" id="PTHR32114">
    <property type="entry name" value="ABC TRANSPORTER ABCH.3"/>
    <property type="match status" value="1"/>
</dbReference>
<dbReference type="Pfam" id="PF13558">
    <property type="entry name" value="SbcC_Walker_B"/>
    <property type="match status" value="1"/>
</dbReference>
<evidence type="ECO:0000313" key="7">
    <source>
        <dbReference type="EMBL" id="TDK63282.1"/>
    </source>
</evidence>
<dbReference type="AlphaFoldDB" id="A0A4R5VXV5"/>
<feature type="coiled-coil region" evidence="4">
    <location>
        <begin position="777"/>
        <end position="864"/>
    </location>
</feature>
<evidence type="ECO:0000313" key="6">
    <source>
        <dbReference type="EMBL" id="MDQ6597274.1"/>
    </source>
</evidence>
<name>A0A4R5VXV5_9BACI</name>
<accession>A0A4R5VXV5</accession>
<evidence type="ECO:0000256" key="1">
    <source>
        <dbReference type="ARBA" id="ARBA00006930"/>
    </source>
</evidence>
<protein>
    <recommendedName>
        <fullName evidence="3">Nuclease SbcCD subunit C</fullName>
    </recommendedName>
</protein>
<evidence type="ECO:0000256" key="3">
    <source>
        <dbReference type="ARBA" id="ARBA00013368"/>
    </source>
</evidence>
<evidence type="ECO:0000313" key="8">
    <source>
        <dbReference type="Proteomes" id="UP000295132"/>
    </source>
</evidence>
<dbReference type="InterPro" id="IPR038729">
    <property type="entry name" value="Rad50/SbcC_AAA"/>
</dbReference>
<gene>
    <name evidence="7" type="ORF">E2K98_07505</name>
    <name evidence="6" type="ORF">RCG21_13050</name>
</gene>
<dbReference type="Gene3D" id="3.40.50.300">
    <property type="entry name" value="P-loop containing nucleotide triphosphate hydrolases"/>
    <property type="match status" value="2"/>
</dbReference>
<feature type="domain" description="Rad50/SbcC-type AAA" evidence="5">
    <location>
        <begin position="5"/>
        <end position="268"/>
    </location>
</feature>
<dbReference type="EMBL" id="SMYO01000003">
    <property type="protein sequence ID" value="TDK63282.1"/>
    <property type="molecule type" value="Genomic_DNA"/>
</dbReference>
<dbReference type="Proteomes" id="UP001178888">
    <property type="component" value="Unassembled WGS sequence"/>
</dbReference>
<dbReference type="Pfam" id="PF13476">
    <property type="entry name" value="AAA_23"/>
    <property type="match status" value="1"/>
</dbReference>
<feature type="coiled-coil region" evidence="4">
    <location>
        <begin position="696"/>
        <end position="727"/>
    </location>
</feature>
<dbReference type="GO" id="GO:0006302">
    <property type="term" value="P:double-strand break repair"/>
    <property type="evidence" value="ECO:0007669"/>
    <property type="project" value="InterPro"/>
</dbReference>
<feature type="coiled-coil region" evidence="4">
    <location>
        <begin position="394"/>
        <end position="442"/>
    </location>
</feature>
<feature type="coiled-coil region" evidence="4">
    <location>
        <begin position="605"/>
        <end position="667"/>
    </location>
</feature>
<comment type="caution">
    <text evidence="7">The sequence shown here is derived from an EMBL/GenBank/DDBJ whole genome shotgun (WGS) entry which is preliminary data.</text>
</comment>
<dbReference type="Proteomes" id="UP000295132">
    <property type="component" value="Unassembled WGS sequence"/>
</dbReference>
<dbReference type="RefSeq" id="WP_133333621.1">
    <property type="nucleotide sequence ID" value="NZ_JAVGVR010000001.1"/>
</dbReference>
<feature type="coiled-coil region" evidence="4">
    <location>
        <begin position="248"/>
        <end position="370"/>
    </location>
</feature>
<evidence type="ECO:0000256" key="4">
    <source>
        <dbReference type="SAM" id="Coils"/>
    </source>
</evidence>
<evidence type="ECO:0000259" key="5">
    <source>
        <dbReference type="Pfam" id="PF13476"/>
    </source>
</evidence>
<evidence type="ECO:0000313" key="9">
    <source>
        <dbReference type="Proteomes" id="UP001178888"/>
    </source>
</evidence>
<dbReference type="EMBL" id="JAVGVR010000001">
    <property type="protein sequence ID" value="MDQ6597274.1"/>
    <property type="molecule type" value="Genomic_DNA"/>
</dbReference>
<comment type="similarity">
    <text evidence="1">Belongs to the SMC family. SbcC subfamily.</text>
</comment>
<keyword evidence="4" id="KW-0175">Coiled coil</keyword>
<keyword evidence="9" id="KW-1185">Reference proteome</keyword>
<dbReference type="SUPFAM" id="SSF52540">
    <property type="entry name" value="P-loop containing nucleoside triphosphate hydrolases"/>
    <property type="match status" value="3"/>
</dbReference>
<dbReference type="GO" id="GO:0016887">
    <property type="term" value="F:ATP hydrolysis activity"/>
    <property type="evidence" value="ECO:0007669"/>
    <property type="project" value="InterPro"/>
</dbReference>
<comment type="subunit">
    <text evidence="2">Heterodimer of SbcC and SbcD.</text>
</comment>
<evidence type="ECO:0000256" key="2">
    <source>
        <dbReference type="ARBA" id="ARBA00011322"/>
    </source>
</evidence>